<dbReference type="EMBL" id="PCVM01000098">
    <property type="protein sequence ID" value="PIQ73144.1"/>
    <property type="molecule type" value="Genomic_DNA"/>
</dbReference>
<evidence type="ECO:0000313" key="5">
    <source>
        <dbReference type="Proteomes" id="UP000231056"/>
    </source>
</evidence>
<gene>
    <name evidence="4" type="ORF">COV58_04145</name>
</gene>
<dbReference type="AlphaFoldDB" id="A0A2M6ITD9"/>
<feature type="coiled-coil region" evidence="2">
    <location>
        <begin position="86"/>
        <end position="122"/>
    </location>
</feature>
<dbReference type="Proteomes" id="UP000231056">
    <property type="component" value="Unassembled WGS sequence"/>
</dbReference>
<evidence type="ECO:0000313" key="4">
    <source>
        <dbReference type="EMBL" id="PIQ73144.1"/>
    </source>
</evidence>
<evidence type="ECO:0000256" key="1">
    <source>
        <dbReference type="PROSITE-ProRule" id="PRU00110"/>
    </source>
</evidence>
<dbReference type="SUPFAM" id="SSF47226">
    <property type="entry name" value="Histidine-containing phosphotransfer domain, HPT domain"/>
    <property type="match status" value="1"/>
</dbReference>
<reference evidence="4 5" key="1">
    <citation type="submission" date="2017-09" db="EMBL/GenBank/DDBJ databases">
        <title>Depth-based differentiation of microbial function through sediment-hosted aquifers and enrichment of novel symbionts in the deep terrestrial subsurface.</title>
        <authorList>
            <person name="Probst A.J."/>
            <person name="Ladd B."/>
            <person name="Jarett J.K."/>
            <person name="Geller-Mcgrath D.E."/>
            <person name="Sieber C.M."/>
            <person name="Emerson J.B."/>
            <person name="Anantharaman K."/>
            <person name="Thomas B.C."/>
            <person name="Malmstrom R."/>
            <person name="Stieglmeier M."/>
            <person name="Klingl A."/>
            <person name="Woyke T."/>
            <person name="Ryan C.M."/>
            <person name="Banfield J.F."/>
        </authorList>
    </citation>
    <scope>NUCLEOTIDE SEQUENCE [LARGE SCALE GENOMIC DNA]</scope>
    <source>
        <strain evidence="4">CG11_big_fil_rev_8_21_14_0_20_36_8</strain>
    </source>
</reference>
<organism evidence="4 5">
    <name type="scientific">Candidatus Roizmanbacteria bacterium CG11_big_fil_rev_8_21_14_0_20_36_8</name>
    <dbReference type="NCBI Taxonomy" id="1974856"/>
    <lineage>
        <taxon>Bacteria</taxon>
        <taxon>Candidatus Roizmaniibacteriota</taxon>
    </lineage>
</organism>
<proteinExistence type="predicted"/>
<keyword evidence="2" id="KW-0175">Coiled coil</keyword>
<dbReference type="CDD" id="cd00088">
    <property type="entry name" value="HPT"/>
    <property type="match status" value="1"/>
</dbReference>
<dbReference type="PROSITE" id="PS50894">
    <property type="entry name" value="HPT"/>
    <property type="match status" value="1"/>
</dbReference>
<protein>
    <recommendedName>
        <fullName evidence="3">HPt domain-containing protein</fullName>
    </recommendedName>
</protein>
<sequence>MTFDIKEYKQSYLDSARLLVNKMKKILLLGPSIEEIKTFHRLAHSLKSQALVMGFQYIGLTGRALEAIFKELLDKKGIIKIDAENIDIYKKALKSVENSLDKIEKNDEEADLTETIKELEEIAGVPVLSLLKLKV</sequence>
<feature type="domain" description="HPt" evidence="3">
    <location>
        <begin position="1"/>
        <end position="103"/>
    </location>
</feature>
<comment type="caution">
    <text evidence="4">The sequence shown here is derived from an EMBL/GenBank/DDBJ whole genome shotgun (WGS) entry which is preliminary data.</text>
</comment>
<dbReference type="InterPro" id="IPR036641">
    <property type="entry name" value="HPT_dom_sf"/>
</dbReference>
<dbReference type="Gene3D" id="1.20.120.160">
    <property type="entry name" value="HPT domain"/>
    <property type="match status" value="1"/>
</dbReference>
<dbReference type="Pfam" id="PF01627">
    <property type="entry name" value="Hpt"/>
    <property type="match status" value="1"/>
</dbReference>
<feature type="modified residue" description="Phosphohistidine" evidence="1">
    <location>
        <position position="44"/>
    </location>
</feature>
<evidence type="ECO:0000259" key="3">
    <source>
        <dbReference type="PROSITE" id="PS50894"/>
    </source>
</evidence>
<accession>A0A2M6ITD9</accession>
<dbReference type="InterPro" id="IPR008207">
    <property type="entry name" value="Sig_transdc_His_kin_Hpt_dom"/>
</dbReference>
<evidence type="ECO:0000256" key="2">
    <source>
        <dbReference type="SAM" id="Coils"/>
    </source>
</evidence>
<name>A0A2M6ITD9_9BACT</name>
<keyword evidence="1" id="KW-0597">Phosphoprotein</keyword>
<dbReference type="GO" id="GO:0000160">
    <property type="term" value="P:phosphorelay signal transduction system"/>
    <property type="evidence" value="ECO:0007669"/>
    <property type="project" value="InterPro"/>
</dbReference>